<dbReference type="InterPro" id="IPR002885">
    <property type="entry name" value="PPR_rpt"/>
</dbReference>
<comment type="subcellular location">
    <subcellularLocation>
        <location evidence="1">Mitochondrion</location>
    </subcellularLocation>
</comment>
<evidence type="ECO:0000256" key="6">
    <source>
        <dbReference type="PROSITE-ProRule" id="PRU00339"/>
    </source>
</evidence>
<feature type="repeat" description="PPR" evidence="7">
    <location>
        <begin position="140"/>
        <end position="174"/>
    </location>
</feature>
<dbReference type="AlphaFoldDB" id="A0A5J4ZZZ7"/>
<dbReference type="FunFam" id="1.25.40.10:FF:000385">
    <property type="entry name" value="Pentatricopeptide repeat-containing protein mitochondrial"/>
    <property type="match status" value="1"/>
</dbReference>
<accession>A0A5J4ZZZ7</accession>
<organism evidence="8 9">
    <name type="scientific">Nyssa sinensis</name>
    <dbReference type="NCBI Taxonomy" id="561372"/>
    <lineage>
        <taxon>Eukaryota</taxon>
        <taxon>Viridiplantae</taxon>
        <taxon>Streptophyta</taxon>
        <taxon>Embryophyta</taxon>
        <taxon>Tracheophyta</taxon>
        <taxon>Spermatophyta</taxon>
        <taxon>Magnoliopsida</taxon>
        <taxon>eudicotyledons</taxon>
        <taxon>Gunneridae</taxon>
        <taxon>Pentapetalae</taxon>
        <taxon>asterids</taxon>
        <taxon>Cornales</taxon>
        <taxon>Nyssaceae</taxon>
        <taxon>Nyssa</taxon>
    </lineage>
</organism>
<evidence type="ECO:0000313" key="8">
    <source>
        <dbReference type="EMBL" id="KAA8524405.1"/>
    </source>
</evidence>
<dbReference type="EMBL" id="CM018047">
    <property type="protein sequence ID" value="KAA8524405.1"/>
    <property type="molecule type" value="Genomic_DNA"/>
</dbReference>
<dbReference type="InterPro" id="IPR011990">
    <property type="entry name" value="TPR-like_helical_dom_sf"/>
</dbReference>
<dbReference type="Pfam" id="PF13812">
    <property type="entry name" value="PPR_3"/>
    <property type="match status" value="1"/>
</dbReference>
<dbReference type="InterPro" id="IPR019734">
    <property type="entry name" value="TPR_rpt"/>
</dbReference>
<evidence type="ECO:0000256" key="5">
    <source>
        <dbReference type="ARBA" id="ARBA00023128"/>
    </source>
</evidence>
<feature type="repeat" description="PPR" evidence="7">
    <location>
        <begin position="175"/>
        <end position="209"/>
    </location>
</feature>
<keyword evidence="6" id="KW-0802">TPR repeat</keyword>
<evidence type="ECO:0000313" key="9">
    <source>
        <dbReference type="Proteomes" id="UP000325577"/>
    </source>
</evidence>
<dbReference type="Proteomes" id="UP000325577">
    <property type="component" value="Linkage Group LG4"/>
</dbReference>
<dbReference type="PANTHER" id="PTHR45717">
    <property type="entry name" value="OS12G0527900 PROTEIN"/>
    <property type="match status" value="1"/>
</dbReference>
<dbReference type="GO" id="GO:0005739">
    <property type="term" value="C:mitochondrion"/>
    <property type="evidence" value="ECO:0007669"/>
    <property type="project" value="UniProtKB-SubCell"/>
</dbReference>
<evidence type="ECO:0000256" key="2">
    <source>
        <dbReference type="ARBA" id="ARBA00007626"/>
    </source>
</evidence>
<reference evidence="8 9" key="1">
    <citation type="submission" date="2019-09" db="EMBL/GenBank/DDBJ databases">
        <title>A chromosome-level genome assembly of the Chinese tupelo Nyssa sinensis.</title>
        <authorList>
            <person name="Yang X."/>
            <person name="Kang M."/>
            <person name="Yang Y."/>
            <person name="Xiong H."/>
            <person name="Wang M."/>
            <person name="Zhang Z."/>
            <person name="Wang Z."/>
            <person name="Wu H."/>
            <person name="Ma T."/>
            <person name="Liu J."/>
            <person name="Xi Z."/>
        </authorList>
    </citation>
    <scope>NUCLEOTIDE SEQUENCE [LARGE SCALE GENOMIC DNA]</scope>
    <source>
        <strain evidence="8">J267</strain>
        <tissue evidence="8">Leaf</tissue>
    </source>
</reference>
<protein>
    <recommendedName>
        <fullName evidence="10">Pentacotripeptide-repeat region of PRORP domain-containing protein</fullName>
    </recommendedName>
</protein>
<evidence type="ECO:0000256" key="7">
    <source>
        <dbReference type="PROSITE-ProRule" id="PRU00708"/>
    </source>
</evidence>
<dbReference type="PROSITE" id="PS51375">
    <property type="entry name" value="PPR"/>
    <property type="match status" value="2"/>
</dbReference>
<evidence type="ECO:0008006" key="10">
    <source>
        <dbReference type="Google" id="ProtNLM"/>
    </source>
</evidence>
<dbReference type="SUPFAM" id="SSF48452">
    <property type="entry name" value="TPR-like"/>
    <property type="match status" value="1"/>
</dbReference>
<comment type="similarity">
    <text evidence="2">Belongs to the PPR family. P subfamily.</text>
</comment>
<dbReference type="NCBIfam" id="TIGR00756">
    <property type="entry name" value="PPR"/>
    <property type="match status" value="2"/>
</dbReference>
<evidence type="ECO:0000256" key="4">
    <source>
        <dbReference type="ARBA" id="ARBA00022946"/>
    </source>
</evidence>
<dbReference type="PROSITE" id="PS50005">
    <property type="entry name" value="TPR"/>
    <property type="match status" value="1"/>
</dbReference>
<keyword evidence="5" id="KW-0496">Mitochondrion</keyword>
<dbReference type="OrthoDB" id="1890565at2759"/>
<dbReference type="Pfam" id="PF01535">
    <property type="entry name" value="PPR"/>
    <property type="match status" value="4"/>
</dbReference>
<dbReference type="Gene3D" id="1.25.40.10">
    <property type="entry name" value="Tetratricopeptide repeat domain"/>
    <property type="match status" value="3"/>
</dbReference>
<sequence length="497" mass="56494">MKPIYSAILVRLLGNCQISRVLVSLFSTKTPTSSPSSLVDTLYNRIQVIRDPRVSIIPVLNKWIEEGRPVSKPELQSLVHCMRDFKRFNHALEISQWMTDRRYFIPSPSDLAVRLELISRVHGIKHAENYFNNISNNLKSANVYGALLSGYVQDKSIAKAEAIMQKMREMGLATTSFPYNMLINLYSQTGEHNKIDILMQEMENLGIPHDMFTLRNRMNAYAQTSNISGMEKILNRIEEDPYCVVDWKVFSVAASGYLKVGLIEKALTMLKRIEATMYPVRENLAFEHLLSLYASAGSKNDLYRVWNIYKPLNVRGASYSVMITSLAKLDDIEGAEKIFQEWESRCTMYDFRVLNRLLAAYCKKGLFDRAEVVVKKAIEGRTPYASSWNILAVGYMEYKQMDKAVEMLKKALSVGRQGWRPSSVISDACLEYLEEQGDVEEMEETILLLKKSGALTRDIYDRLSRASVATGKSVSGILDQIETGVLPLMKKFTGSLK</sequence>
<proteinExistence type="inferred from homology"/>
<dbReference type="PANTHER" id="PTHR45717:SF6">
    <property type="entry name" value="PENTACOTRIPEPTIDE-REPEAT REGION OF PRORP DOMAIN-CONTAINING PROTEIN"/>
    <property type="match status" value="1"/>
</dbReference>
<dbReference type="GO" id="GO:0003729">
    <property type="term" value="F:mRNA binding"/>
    <property type="evidence" value="ECO:0007669"/>
    <property type="project" value="UniProtKB-ARBA"/>
</dbReference>
<evidence type="ECO:0000256" key="3">
    <source>
        <dbReference type="ARBA" id="ARBA00022737"/>
    </source>
</evidence>
<keyword evidence="4" id="KW-0809">Transit peptide</keyword>
<evidence type="ECO:0000256" key="1">
    <source>
        <dbReference type="ARBA" id="ARBA00004173"/>
    </source>
</evidence>
<keyword evidence="3" id="KW-0677">Repeat</keyword>
<keyword evidence="9" id="KW-1185">Reference proteome</keyword>
<name>A0A5J4ZZZ7_9ASTE</name>
<gene>
    <name evidence="8" type="ORF">F0562_010804</name>
</gene>
<feature type="repeat" description="TPR" evidence="6">
    <location>
        <begin position="385"/>
        <end position="418"/>
    </location>
</feature>